<dbReference type="SMART" id="SM00279">
    <property type="entry name" value="HhH2"/>
    <property type="match status" value="1"/>
</dbReference>
<evidence type="ECO:0000259" key="4">
    <source>
        <dbReference type="SMART" id="SM00475"/>
    </source>
</evidence>
<dbReference type="SUPFAM" id="SSF88723">
    <property type="entry name" value="PIN domain-like"/>
    <property type="match status" value="1"/>
</dbReference>
<organism evidence="5">
    <name type="scientific">marine metagenome</name>
    <dbReference type="NCBI Taxonomy" id="408172"/>
    <lineage>
        <taxon>unclassified sequences</taxon>
        <taxon>metagenomes</taxon>
        <taxon>ecological metagenomes</taxon>
    </lineage>
</organism>
<dbReference type="GO" id="GO:0008409">
    <property type="term" value="F:5'-3' exonuclease activity"/>
    <property type="evidence" value="ECO:0007669"/>
    <property type="project" value="InterPro"/>
</dbReference>
<protein>
    <recommendedName>
        <fullName evidence="4">5'-3' exonuclease domain-containing protein</fullName>
    </recommendedName>
</protein>
<dbReference type="Pfam" id="PF01367">
    <property type="entry name" value="5_3_exonuc"/>
    <property type="match status" value="1"/>
</dbReference>
<dbReference type="InterPro" id="IPR038969">
    <property type="entry name" value="FEN"/>
</dbReference>
<dbReference type="Gene3D" id="1.10.150.20">
    <property type="entry name" value="5' to 3' exonuclease, C-terminal subdomain"/>
    <property type="match status" value="1"/>
</dbReference>
<feature type="non-terminal residue" evidence="5">
    <location>
        <position position="1"/>
    </location>
</feature>
<gene>
    <name evidence="5" type="ORF">METZ01_LOCUS370246</name>
</gene>
<proteinExistence type="predicted"/>
<dbReference type="GO" id="GO:0033567">
    <property type="term" value="P:DNA replication, Okazaki fragment processing"/>
    <property type="evidence" value="ECO:0007669"/>
    <property type="project" value="InterPro"/>
</dbReference>
<dbReference type="GO" id="GO:0017108">
    <property type="term" value="F:5'-flap endonuclease activity"/>
    <property type="evidence" value="ECO:0007669"/>
    <property type="project" value="InterPro"/>
</dbReference>
<dbReference type="SUPFAM" id="SSF47807">
    <property type="entry name" value="5' to 3' exonuclease, C-terminal subdomain"/>
    <property type="match status" value="1"/>
</dbReference>
<dbReference type="PANTHER" id="PTHR42646:SF2">
    <property type="entry name" value="5'-3' EXONUCLEASE FAMILY PROTEIN"/>
    <property type="match status" value="1"/>
</dbReference>
<evidence type="ECO:0000256" key="3">
    <source>
        <dbReference type="ARBA" id="ARBA00023125"/>
    </source>
</evidence>
<dbReference type="PANTHER" id="PTHR42646">
    <property type="entry name" value="FLAP ENDONUCLEASE XNI"/>
    <property type="match status" value="1"/>
</dbReference>
<dbReference type="InterPro" id="IPR036279">
    <property type="entry name" value="5-3_exonuclease_C_sf"/>
</dbReference>
<evidence type="ECO:0000256" key="1">
    <source>
        <dbReference type="ARBA" id="ARBA00022722"/>
    </source>
</evidence>
<dbReference type="InterPro" id="IPR008918">
    <property type="entry name" value="HhH2"/>
</dbReference>
<evidence type="ECO:0000313" key="5">
    <source>
        <dbReference type="EMBL" id="SVD17392.1"/>
    </source>
</evidence>
<dbReference type="InterPro" id="IPR002421">
    <property type="entry name" value="5-3_exonuclease"/>
</dbReference>
<dbReference type="CDD" id="cd09859">
    <property type="entry name" value="PIN_53EXO"/>
    <property type="match status" value="1"/>
</dbReference>
<dbReference type="EMBL" id="UINC01134077">
    <property type="protein sequence ID" value="SVD17392.1"/>
    <property type="molecule type" value="Genomic_DNA"/>
</dbReference>
<dbReference type="InterPro" id="IPR029060">
    <property type="entry name" value="PIN-like_dom_sf"/>
</dbReference>
<dbReference type="Pfam" id="PF02739">
    <property type="entry name" value="5_3_exonuc_N"/>
    <property type="match status" value="1"/>
</dbReference>
<dbReference type="InterPro" id="IPR020045">
    <property type="entry name" value="DNA_polI_H3TH"/>
</dbReference>
<dbReference type="SMART" id="SM00475">
    <property type="entry name" value="53EXOc"/>
    <property type="match status" value="1"/>
</dbReference>
<dbReference type="AlphaFoldDB" id="A0A382T6H4"/>
<dbReference type="Gene3D" id="3.40.50.1010">
    <property type="entry name" value="5'-nuclease"/>
    <property type="match status" value="1"/>
</dbReference>
<evidence type="ECO:0000256" key="2">
    <source>
        <dbReference type="ARBA" id="ARBA00022801"/>
    </source>
</evidence>
<keyword evidence="2" id="KW-0378">Hydrolase</keyword>
<keyword evidence="1" id="KW-0540">Nuclease</keyword>
<name>A0A382T6H4_9ZZZZ</name>
<dbReference type="InterPro" id="IPR020046">
    <property type="entry name" value="5-3_exonucl_a-hlix_arch_N"/>
</dbReference>
<reference evidence="5" key="1">
    <citation type="submission" date="2018-05" db="EMBL/GenBank/DDBJ databases">
        <authorList>
            <person name="Lanie J.A."/>
            <person name="Ng W.-L."/>
            <person name="Kazmierczak K.M."/>
            <person name="Andrzejewski T.M."/>
            <person name="Davidsen T.M."/>
            <person name="Wayne K.J."/>
            <person name="Tettelin H."/>
            <person name="Glass J.I."/>
            <person name="Rusch D."/>
            <person name="Podicherti R."/>
            <person name="Tsui H.-C.T."/>
            <person name="Winkler M.E."/>
        </authorList>
    </citation>
    <scope>NUCLEOTIDE SEQUENCE</scope>
</reference>
<keyword evidence="3" id="KW-0238">DNA-binding</keyword>
<accession>A0A382T6H4</accession>
<dbReference type="GO" id="GO:0003677">
    <property type="term" value="F:DNA binding"/>
    <property type="evidence" value="ECO:0007669"/>
    <property type="project" value="UniProtKB-KW"/>
</dbReference>
<sequence length="301" mass="33260">RGFCDNVETMNVFLVDGTYELFRHFFAVPKAVDVNGKEVGAVRGVIGSMLSLLENDVTHIGVATDHVVESFRNDLWDGYKTGHAIDPDLFQQFPLLEEALEALGIVVWKEVQFEADDALASAALQAVADKRVEQVFICTPDKDLAQCVDGRRIVQFDRRAATVRDADGVRSKFGIGPESIPDYLALTGDSADGFPGVRGWGAKSAATVLARYVHLEDIPENATDWDVSVRGADRLARNLVEAFDDAKVFLNLATLRKTLPVFSSVDELKWTGPEPSFFDVCARMNASRYFRRAQAVTKKNI</sequence>
<feature type="domain" description="5'-3' exonuclease" evidence="4">
    <location>
        <begin position="10"/>
        <end position="271"/>
    </location>
</feature>
<dbReference type="CDD" id="cd09898">
    <property type="entry name" value="H3TH_53EXO"/>
    <property type="match status" value="1"/>
</dbReference>